<evidence type="ECO:0000313" key="3">
    <source>
        <dbReference type="Proteomes" id="UP000887569"/>
    </source>
</evidence>
<feature type="region of interest" description="Disordered" evidence="1">
    <location>
        <begin position="338"/>
        <end position="364"/>
    </location>
</feature>
<feature type="region of interest" description="Disordered" evidence="1">
    <location>
        <begin position="744"/>
        <end position="769"/>
    </location>
</feature>
<feature type="compositionally biased region" description="Low complexity" evidence="1">
    <location>
        <begin position="186"/>
        <end position="200"/>
    </location>
</feature>
<feature type="domain" description="Apple" evidence="2">
    <location>
        <begin position="1277"/>
        <end position="1356"/>
    </location>
</feature>
<dbReference type="WBParaSite" id="PgB06_g026_t02">
    <property type="protein sequence ID" value="PgB06_g026_t02"/>
    <property type="gene ID" value="PgB06_g026"/>
</dbReference>
<protein>
    <submittedName>
        <fullName evidence="4">Apple domain-containing protein</fullName>
    </submittedName>
</protein>
<feature type="compositionally biased region" description="Basic and acidic residues" evidence="1">
    <location>
        <begin position="887"/>
        <end position="901"/>
    </location>
</feature>
<feature type="compositionally biased region" description="Low complexity" evidence="1">
    <location>
        <begin position="446"/>
        <end position="457"/>
    </location>
</feature>
<proteinExistence type="predicted"/>
<keyword evidence="3" id="KW-1185">Reference proteome</keyword>
<evidence type="ECO:0000256" key="1">
    <source>
        <dbReference type="SAM" id="MobiDB-lite"/>
    </source>
</evidence>
<accession>A0A914ZK40</accession>
<feature type="compositionally biased region" description="Polar residues" evidence="1">
    <location>
        <begin position="348"/>
        <end position="364"/>
    </location>
</feature>
<feature type="compositionally biased region" description="Basic and acidic residues" evidence="1">
    <location>
        <begin position="295"/>
        <end position="308"/>
    </location>
</feature>
<feature type="compositionally biased region" description="Basic and acidic residues" evidence="1">
    <location>
        <begin position="748"/>
        <end position="766"/>
    </location>
</feature>
<dbReference type="PANTHER" id="PTHR21583:SF8">
    <property type="entry name" value="PROTEIN ELYS"/>
    <property type="match status" value="1"/>
</dbReference>
<evidence type="ECO:0000313" key="4">
    <source>
        <dbReference type="WBParaSite" id="PgB06_g026_t02"/>
    </source>
</evidence>
<evidence type="ECO:0000259" key="2">
    <source>
        <dbReference type="PROSITE" id="PS50948"/>
    </source>
</evidence>
<name>A0A914ZK40_PARUN</name>
<organism evidence="3 4">
    <name type="scientific">Parascaris univalens</name>
    <name type="common">Nematode worm</name>
    <dbReference type="NCBI Taxonomy" id="6257"/>
    <lineage>
        <taxon>Eukaryota</taxon>
        <taxon>Metazoa</taxon>
        <taxon>Ecdysozoa</taxon>
        <taxon>Nematoda</taxon>
        <taxon>Chromadorea</taxon>
        <taxon>Rhabditida</taxon>
        <taxon>Spirurina</taxon>
        <taxon>Ascaridomorpha</taxon>
        <taxon>Ascaridoidea</taxon>
        <taxon>Ascarididae</taxon>
        <taxon>Parascaris</taxon>
    </lineage>
</organism>
<dbReference type="PROSITE" id="PS50948">
    <property type="entry name" value="PAN"/>
    <property type="match status" value="2"/>
</dbReference>
<feature type="region of interest" description="Disordered" evidence="1">
    <location>
        <begin position="292"/>
        <end position="319"/>
    </location>
</feature>
<feature type="region of interest" description="Disordered" evidence="1">
    <location>
        <begin position="971"/>
        <end position="990"/>
    </location>
</feature>
<feature type="compositionally biased region" description="Polar residues" evidence="1">
    <location>
        <begin position="976"/>
        <end position="990"/>
    </location>
</feature>
<sequence length="1361" mass="146565">MSELEVKNDTATAEICANRCYQDGCTGARYDPETMECALGYGDHQYCSDDQQYDRFRTNETIWIHCITCKEPLPDDRQFELLVDESEETTKFPEGVLPRRGPLASSVPLDFTTLSSVESTEEVSGESTTHETASTTVEGLFTQLDAQSTSQPPATPITENAVISSEEGTFIPTDETGELSTVAEHSSSSYSQSETASETTELPERAGSGTAFETTTSTEGVTNRVVDAVSSSDVIDTSILDAAVESEGTTLPAVKIESFAKEISSTESSYPAEEDLATEDHILVFTKTTTFPDRSASEGEMSKEEKTPEASIYGNEPEPPLASAGGRILEATAELPENEAGEAKKMASPSTIQSTQEVQSASRTATSTVGFEAEAFTADIESESTTPNQPAVITISADFVKSSTTTASSAEKLETSSTMKLATSNESLERLRTNIVGSTKEPAGLSSLSSTTSSTYDSSEEKKRSSKLPASVSAVESADEAEPEWPDHDKEDENTSFIVQSINDENSEQSEGTTTAARIINAGEVIVDLGVAITTIKPHEFSAKQGTQETREVFVSTSTLGESIDETVTKAAKYDGSKISGELLARVATSSEQTVNSTETAAEVANENGVSSTAEEKVASLSASSDIASTSTVATSFTDTTGGGEVHSSTVDFATTGSEYELKSASQEENVEKVQSTSLKDGQYTLSTVAGDVAASFTESSKLSYFKSTSEKTRTLADESDMVSKDHLPVEGSTAIFTDGKTTTATDVDSKTEEKLESEGKVRTGEDNEMSTTLEHRKMIEATTVTEQPRYETSSLEPDGLAFVTGKPEGKEGEETRSKIAPTVTSFESVLPADERVTSEVTDEKVGVSSVTSDRQVATVMNVEEVPKTTNALNDVSTSENTEEGDQTDHTREPVSHKLADESADEAMKVSSTQKATDGLTTTPLSIEAAFIPDFLKKIQKTINSEGRDETSQSTQLIKDFNIDASNAHMRKVDESNTQSRATEELTTSAEPPLQAVSDLVDALSQNTKLEEILGLTSAATPHEEPSTSSKIIDDCTKGRLMFIGRSTTPRTSIHFHADATVTSIQHCVRVCYELHCKLAAFRRFPSPTCFLQFDDATNRHACSDDEMRSALNDWPDNGRDELVLIKCVHCENFSIDESVTEREKEIAIPISHIDITNLESTQSRSVPLANQPFIYEGTAVGCPGRLEFQRMSVTALPKLNVTNDVPARTPADCARKCFETEGCSLAGYIPSPTGDPTNGVCVLTSDDEVCLQTKKFVPQHASLSPFVLSCIKCFPCKYTISTVTPERKLPQFEHSEQLLTIGKCAEECSKRKCTAAKYNANTKVCSMSSTERSSKECPHETAVQTDGVLPLLLECVECAS</sequence>
<feature type="region of interest" description="Disordered" evidence="1">
    <location>
        <begin position="436"/>
        <end position="492"/>
    </location>
</feature>
<feature type="region of interest" description="Disordered" evidence="1">
    <location>
        <begin position="179"/>
        <end position="218"/>
    </location>
</feature>
<dbReference type="PANTHER" id="PTHR21583">
    <property type="entry name" value="ELYS PROTEIN"/>
    <property type="match status" value="1"/>
</dbReference>
<feature type="region of interest" description="Disordered" evidence="1">
    <location>
        <begin position="868"/>
        <end position="916"/>
    </location>
</feature>
<feature type="compositionally biased region" description="Low complexity" evidence="1">
    <location>
        <begin position="407"/>
        <end position="418"/>
    </location>
</feature>
<dbReference type="Proteomes" id="UP000887569">
    <property type="component" value="Unplaced"/>
</dbReference>
<feature type="region of interest" description="Disordered" evidence="1">
    <location>
        <begin position="146"/>
        <end position="166"/>
    </location>
</feature>
<feature type="compositionally biased region" description="Polar residues" evidence="1">
    <location>
        <begin position="868"/>
        <end position="880"/>
    </location>
</feature>
<feature type="compositionally biased region" description="Basic and acidic residues" evidence="1">
    <location>
        <begin position="808"/>
        <end position="818"/>
    </location>
</feature>
<feature type="domain" description="Apple" evidence="2">
    <location>
        <begin position="1183"/>
        <end position="1271"/>
    </location>
</feature>
<dbReference type="InterPro" id="IPR003609">
    <property type="entry name" value="Pan_app"/>
</dbReference>
<feature type="region of interest" description="Disordered" evidence="1">
    <location>
        <begin position="594"/>
        <end position="617"/>
    </location>
</feature>
<feature type="region of interest" description="Disordered" evidence="1">
    <location>
        <begin position="790"/>
        <end position="818"/>
    </location>
</feature>
<feature type="region of interest" description="Disordered" evidence="1">
    <location>
        <begin position="407"/>
        <end position="426"/>
    </location>
</feature>
<dbReference type="InterPro" id="IPR052620">
    <property type="entry name" value="ELYS/MEL-28_NucAsmblyFactor"/>
</dbReference>
<reference evidence="4" key="1">
    <citation type="submission" date="2022-11" db="UniProtKB">
        <authorList>
            <consortium name="WormBaseParasite"/>
        </authorList>
    </citation>
    <scope>IDENTIFICATION</scope>
</reference>